<reference evidence="1 2" key="1">
    <citation type="journal article" date="2013" name="Curr. Biol.">
        <title>The Genome of the Foraminiferan Reticulomyxa filosa.</title>
        <authorList>
            <person name="Glockner G."/>
            <person name="Hulsmann N."/>
            <person name="Schleicher M."/>
            <person name="Noegel A.A."/>
            <person name="Eichinger L."/>
            <person name="Gallinger C."/>
            <person name="Pawlowski J."/>
            <person name="Sierra R."/>
            <person name="Euteneuer U."/>
            <person name="Pillet L."/>
            <person name="Moustafa A."/>
            <person name="Platzer M."/>
            <person name="Groth M."/>
            <person name="Szafranski K."/>
            <person name="Schliwa M."/>
        </authorList>
    </citation>
    <scope>NUCLEOTIDE SEQUENCE [LARGE SCALE GENOMIC DNA]</scope>
</reference>
<proteinExistence type="predicted"/>
<sequence>MEKEYHISKYTYMPSLFSKNQLAFTEKADIFIVDENDYFITLKKEIDNWLVEKTQGAKRAVLVFFETKKQLMEFYESPNFSEIKYDAICND</sequence>
<name>X6MCI0_RETFI</name>
<dbReference type="AlphaFoldDB" id="X6MCI0"/>
<organism evidence="1 2">
    <name type="scientific">Reticulomyxa filosa</name>
    <dbReference type="NCBI Taxonomy" id="46433"/>
    <lineage>
        <taxon>Eukaryota</taxon>
        <taxon>Sar</taxon>
        <taxon>Rhizaria</taxon>
        <taxon>Retaria</taxon>
        <taxon>Foraminifera</taxon>
        <taxon>Monothalamids</taxon>
        <taxon>Reticulomyxidae</taxon>
        <taxon>Reticulomyxa</taxon>
    </lineage>
</organism>
<protein>
    <submittedName>
        <fullName evidence="1">Helicase conserved domain containing protein</fullName>
    </submittedName>
</protein>
<keyword evidence="1" id="KW-0378">Hydrolase</keyword>
<keyword evidence="2" id="KW-1185">Reference proteome</keyword>
<dbReference type="GO" id="GO:0004386">
    <property type="term" value="F:helicase activity"/>
    <property type="evidence" value="ECO:0007669"/>
    <property type="project" value="UniProtKB-KW"/>
</dbReference>
<dbReference type="Proteomes" id="UP000023152">
    <property type="component" value="Unassembled WGS sequence"/>
</dbReference>
<evidence type="ECO:0000313" key="2">
    <source>
        <dbReference type="Proteomes" id="UP000023152"/>
    </source>
</evidence>
<accession>X6MCI0</accession>
<comment type="caution">
    <text evidence="1">The sequence shown here is derived from an EMBL/GenBank/DDBJ whole genome shotgun (WGS) entry which is preliminary data.</text>
</comment>
<keyword evidence="1" id="KW-0547">Nucleotide-binding</keyword>
<evidence type="ECO:0000313" key="1">
    <source>
        <dbReference type="EMBL" id="ETO11723.1"/>
    </source>
</evidence>
<gene>
    <name evidence="1" type="ORF">RFI_25650</name>
</gene>
<dbReference type="OrthoDB" id="7614088at2759"/>
<dbReference type="EMBL" id="ASPP01022115">
    <property type="protein sequence ID" value="ETO11723.1"/>
    <property type="molecule type" value="Genomic_DNA"/>
</dbReference>
<keyword evidence="1" id="KW-0347">Helicase</keyword>
<keyword evidence="1" id="KW-0067">ATP-binding</keyword>